<comment type="caution">
    <text evidence="2">The sequence shown here is derived from an EMBL/GenBank/DDBJ whole genome shotgun (WGS) entry which is preliminary data.</text>
</comment>
<name>A0A1S1U6P6_9BURK</name>
<feature type="region of interest" description="Disordered" evidence="1">
    <location>
        <begin position="1"/>
        <end position="31"/>
    </location>
</feature>
<protein>
    <submittedName>
        <fullName evidence="2">Uncharacterized protein</fullName>
    </submittedName>
</protein>
<evidence type="ECO:0000313" key="3">
    <source>
        <dbReference type="Proteomes" id="UP000179840"/>
    </source>
</evidence>
<feature type="compositionally biased region" description="Polar residues" evidence="1">
    <location>
        <begin position="1"/>
        <end position="10"/>
    </location>
</feature>
<sequence length="96" mass="10296">MSPLPSQGNGWTAAEAAARQAEVGPKEMPASPALSQWRLPRAIVCEPVALLPEELPVILRLFLGLLALEETPRCPKCRRPWRGVPCCGACLPAGAR</sequence>
<organism evidence="2 3">
    <name type="scientific">Janthinobacterium lividum</name>
    <dbReference type="NCBI Taxonomy" id="29581"/>
    <lineage>
        <taxon>Bacteria</taxon>
        <taxon>Pseudomonadati</taxon>
        <taxon>Pseudomonadota</taxon>
        <taxon>Betaproteobacteria</taxon>
        <taxon>Burkholderiales</taxon>
        <taxon>Oxalobacteraceae</taxon>
        <taxon>Janthinobacterium</taxon>
    </lineage>
</organism>
<dbReference type="EMBL" id="LFKP01000008">
    <property type="protein sequence ID" value="OHV96152.1"/>
    <property type="molecule type" value="Genomic_DNA"/>
</dbReference>
<accession>A0A1S1U6P6</accession>
<evidence type="ECO:0000256" key="1">
    <source>
        <dbReference type="SAM" id="MobiDB-lite"/>
    </source>
</evidence>
<dbReference type="Proteomes" id="UP000179840">
    <property type="component" value="Unassembled WGS sequence"/>
</dbReference>
<proteinExistence type="predicted"/>
<evidence type="ECO:0000313" key="2">
    <source>
        <dbReference type="EMBL" id="OHV96152.1"/>
    </source>
</evidence>
<reference evidence="2 3" key="1">
    <citation type="submission" date="2015-06" db="EMBL/GenBank/DDBJ databases">
        <title>Draft genome sequencing of a biphenyl-degrading bacterium, Janthinobacterium lividum MEG1.</title>
        <authorList>
            <person name="Shimodaira J."/>
            <person name="Hatta T."/>
        </authorList>
    </citation>
    <scope>NUCLEOTIDE SEQUENCE [LARGE SCALE GENOMIC DNA]</scope>
    <source>
        <strain evidence="2 3">MEG1</strain>
    </source>
</reference>
<dbReference type="AlphaFoldDB" id="A0A1S1U6P6"/>
<feature type="compositionally biased region" description="Low complexity" evidence="1">
    <location>
        <begin position="13"/>
        <end position="22"/>
    </location>
</feature>
<gene>
    <name evidence="2" type="ORF">AKG95_15155</name>
</gene>